<proteinExistence type="predicted"/>
<dbReference type="AlphaFoldDB" id="A0A5B9M6Y5"/>
<keyword evidence="3" id="KW-1185">Reference proteome</keyword>
<sequence>MSRFAKRLILLTGLLVAFPFLYPLIRSFFRGDAVAVRPQADASNRVNRPGAPPTESHAAPDADSRLGVTEPDLPRPDLVAPAIEVSQTDGQSNWRLVLHAPRAQRETFQLLVGAGGRSSVHPEKPILASPRGRNVQFLDVETGSLIDTRLIDPTAEDTLFTSASYSPNGQLIAFGSPYGPMKLLRLSDDSLVPVPTDRSINADRIAFHPDGQRFVAVGERTPEGRNIPNAHWIDLRSKQSHRLVPDEVKVVDANISDDGESIAIAETEAISIYETSSLRQRVRVPLAEEPTFVTSSPDGNWILGLTDGNVRTWSEATAGFVFRMTASDCWWPNRTHFESTMFNRVSA</sequence>
<evidence type="ECO:0008006" key="4">
    <source>
        <dbReference type="Google" id="ProtNLM"/>
    </source>
</evidence>
<accession>A0A5B9M6Y5</accession>
<evidence type="ECO:0000313" key="3">
    <source>
        <dbReference type="Proteomes" id="UP000321353"/>
    </source>
</evidence>
<protein>
    <recommendedName>
        <fullName evidence="4">Translocation protein TolB</fullName>
    </recommendedName>
</protein>
<dbReference type="RefSeq" id="WP_147866289.1">
    <property type="nucleotide sequence ID" value="NZ_CP036264.1"/>
</dbReference>
<dbReference type="KEGG" id="smam:Mal15_05070"/>
<dbReference type="SUPFAM" id="SSF82171">
    <property type="entry name" value="DPP6 N-terminal domain-like"/>
    <property type="match status" value="1"/>
</dbReference>
<feature type="region of interest" description="Disordered" evidence="1">
    <location>
        <begin position="39"/>
        <end position="73"/>
    </location>
</feature>
<organism evidence="2 3">
    <name type="scientific">Stieleria maiorica</name>
    <dbReference type="NCBI Taxonomy" id="2795974"/>
    <lineage>
        <taxon>Bacteria</taxon>
        <taxon>Pseudomonadati</taxon>
        <taxon>Planctomycetota</taxon>
        <taxon>Planctomycetia</taxon>
        <taxon>Pirellulales</taxon>
        <taxon>Pirellulaceae</taxon>
        <taxon>Stieleria</taxon>
    </lineage>
</organism>
<evidence type="ECO:0000313" key="2">
    <source>
        <dbReference type="EMBL" id="QEF96479.1"/>
    </source>
</evidence>
<evidence type="ECO:0000256" key="1">
    <source>
        <dbReference type="SAM" id="MobiDB-lite"/>
    </source>
</evidence>
<dbReference type="InterPro" id="IPR015943">
    <property type="entry name" value="WD40/YVTN_repeat-like_dom_sf"/>
</dbReference>
<name>A0A5B9M6Y5_9BACT</name>
<reference evidence="2 3" key="1">
    <citation type="submission" date="2019-02" db="EMBL/GenBank/DDBJ databases">
        <title>Planctomycetal bacteria perform biofilm scaping via a novel small molecule.</title>
        <authorList>
            <person name="Jeske O."/>
            <person name="Boedeker C."/>
            <person name="Wiegand S."/>
            <person name="Breitling P."/>
            <person name="Kallscheuer N."/>
            <person name="Jogler M."/>
            <person name="Rohde M."/>
            <person name="Petersen J."/>
            <person name="Medema M.H."/>
            <person name="Surup F."/>
            <person name="Jogler C."/>
        </authorList>
    </citation>
    <scope>NUCLEOTIDE SEQUENCE [LARGE SCALE GENOMIC DNA]</scope>
    <source>
        <strain evidence="2 3">Mal15</strain>
    </source>
</reference>
<dbReference type="Proteomes" id="UP000321353">
    <property type="component" value="Chromosome"/>
</dbReference>
<dbReference type="EMBL" id="CP036264">
    <property type="protein sequence ID" value="QEF96479.1"/>
    <property type="molecule type" value="Genomic_DNA"/>
</dbReference>
<dbReference type="Gene3D" id="2.130.10.10">
    <property type="entry name" value="YVTN repeat-like/Quinoprotein amine dehydrogenase"/>
    <property type="match status" value="2"/>
</dbReference>
<gene>
    <name evidence="2" type="ORF">Mal15_05070</name>
</gene>